<dbReference type="Proteomes" id="UP000037035">
    <property type="component" value="Unassembled WGS sequence"/>
</dbReference>
<comment type="caution">
    <text evidence="1">The sequence shown here is derived from an EMBL/GenBank/DDBJ whole genome shotgun (WGS) entry which is preliminary data.</text>
</comment>
<gene>
    <name evidence="1" type="ORF">VP01_997g1</name>
</gene>
<proteinExistence type="predicted"/>
<reference evidence="1 2" key="1">
    <citation type="submission" date="2015-08" db="EMBL/GenBank/DDBJ databases">
        <title>Next Generation Sequencing and Analysis of the Genome of Puccinia sorghi L Schw, the Causal Agent of Maize Common Rust.</title>
        <authorList>
            <person name="Rochi L."/>
            <person name="Burguener G."/>
            <person name="Darino M."/>
            <person name="Turjanski A."/>
            <person name="Kreff E."/>
            <person name="Dieguez M.J."/>
            <person name="Sacco F."/>
        </authorList>
    </citation>
    <scope>NUCLEOTIDE SEQUENCE [LARGE SCALE GENOMIC DNA]</scope>
    <source>
        <strain evidence="1 2">RO10H11247</strain>
    </source>
</reference>
<dbReference type="VEuPathDB" id="FungiDB:VP01_997g1"/>
<evidence type="ECO:0000313" key="2">
    <source>
        <dbReference type="Proteomes" id="UP000037035"/>
    </source>
</evidence>
<keyword evidence="1" id="KW-0456">Lyase</keyword>
<organism evidence="1 2">
    <name type="scientific">Puccinia sorghi</name>
    <dbReference type="NCBI Taxonomy" id="27349"/>
    <lineage>
        <taxon>Eukaryota</taxon>
        <taxon>Fungi</taxon>
        <taxon>Dikarya</taxon>
        <taxon>Basidiomycota</taxon>
        <taxon>Pucciniomycotina</taxon>
        <taxon>Pucciniomycetes</taxon>
        <taxon>Pucciniales</taxon>
        <taxon>Pucciniaceae</taxon>
        <taxon>Puccinia</taxon>
    </lineage>
</organism>
<keyword evidence="2" id="KW-1185">Reference proteome</keyword>
<dbReference type="EMBL" id="LAVV01015691">
    <property type="protein sequence ID" value="KNZ43688.1"/>
    <property type="molecule type" value="Genomic_DNA"/>
</dbReference>
<protein>
    <submittedName>
        <fullName evidence="1">Phenylalanine ammonia-lyase</fullName>
    </submittedName>
</protein>
<name>A0A0L6U593_9BASI</name>
<evidence type="ECO:0000313" key="1">
    <source>
        <dbReference type="EMBL" id="KNZ43688.1"/>
    </source>
</evidence>
<dbReference type="AlphaFoldDB" id="A0A0L6U593"/>
<dbReference type="GO" id="GO:0016829">
    <property type="term" value="F:lyase activity"/>
    <property type="evidence" value="ECO:0007669"/>
    <property type="project" value="UniProtKB-KW"/>
</dbReference>
<accession>A0A0L6U593</accession>
<feature type="non-terminal residue" evidence="1">
    <location>
        <position position="318"/>
    </location>
</feature>
<sequence length="318" mass="35013">MQNEADEQDWVRFEWTGCFPLGTDAKHREILAGEAAADEACDANGLKEWALAQQNCRRQPKTHPVPPRFTSIPGRFPRPATAKVAKKKVKWKATNKFCSLCSITVAYEHPTLVTLLPHSTLVPSQLADCSSSLQGCLPLPGNQHKSLYRVLAPGAQISIHPSSRTAQNKRSRPNIVMKSSPVSGMPHIVGPLLARCSYPAISSPSPEDNSQHMVLSAMIRVFLLADIEYGILNHKCHFNGKNSLCHCCHWQHHVCTSKKSSKIQGFFTMSQVQNSIQGTDTGPVTTHVQSAKGHNKPINSSALISSRKMLKVIDILKM</sequence>
<dbReference type="Gene3D" id="1.20.200.10">
    <property type="entry name" value="Fumarase/aspartase (Central domain)"/>
    <property type="match status" value="1"/>
</dbReference>